<comment type="caution">
    <text evidence="2">The sequence shown here is derived from an EMBL/GenBank/DDBJ whole genome shotgun (WGS) entry which is preliminary data.</text>
</comment>
<reference evidence="2 3" key="1">
    <citation type="submission" date="2021-08" db="EMBL/GenBank/DDBJ databases">
        <title>Draft Genome Sequence of Phanerochaete sordida strain YK-624.</title>
        <authorList>
            <person name="Mori T."/>
            <person name="Dohra H."/>
            <person name="Suzuki T."/>
            <person name="Kawagishi H."/>
            <person name="Hirai H."/>
        </authorList>
    </citation>
    <scope>NUCLEOTIDE SEQUENCE [LARGE SCALE GENOMIC DNA]</scope>
    <source>
        <strain evidence="2 3">YK-624</strain>
    </source>
</reference>
<dbReference type="EMBL" id="BPQB01000001">
    <property type="protein sequence ID" value="GJE84923.1"/>
    <property type="molecule type" value="Genomic_DNA"/>
</dbReference>
<keyword evidence="3" id="KW-1185">Reference proteome</keyword>
<evidence type="ECO:0000256" key="1">
    <source>
        <dbReference type="SAM" id="MobiDB-lite"/>
    </source>
</evidence>
<gene>
    <name evidence="2" type="ORF">PsYK624_009990</name>
</gene>
<organism evidence="2 3">
    <name type="scientific">Phanerochaete sordida</name>
    <dbReference type="NCBI Taxonomy" id="48140"/>
    <lineage>
        <taxon>Eukaryota</taxon>
        <taxon>Fungi</taxon>
        <taxon>Dikarya</taxon>
        <taxon>Basidiomycota</taxon>
        <taxon>Agaricomycotina</taxon>
        <taxon>Agaricomycetes</taxon>
        <taxon>Polyporales</taxon>
        <taxon>Phanerochaetaceae</taxon>
        <taxon>Phanerochaete</taxon>
    </lineage>
</organism>
<name>A0A9P3FYI0_9APHY</name>
<feature type="region of interest" description="Disordered" evidence="1">
    <location>
        <begin position="64"/>
        <end position="90"/>
    </location>
</feature>
<accession>A0A9P3FYI0</accession>
<proteinExistence type="predicted"/>
<feature type="compositionally biased region" description="Low complexity" evidence="1">
    <location>
        <begin position="33"/>
        <end position="44"/>
    </location>
</feature>
<dbReference type="AlphaFoldDB" id="A0A9P3FYI0"/>
<evidence type="ECO:0000313" key="3">
    <source>
        <dbReference type="Proteomes" id="UP000703269"/>
    </source>
</evidence>
<sequence length="90" mass="10040">MISCRHRPTLRIHPGRAPTLPGIFTGLTDRARSPPAVSNPVSASFPRRRIRTLARPGLLLRRNHPQSCTRRGSSKMRCCHSATRGSRALF</sequence>
<dbReference type="Proteomes" id="UP000703269">
    <property type="component" value="Unassembled WGS sequence"/>
</dbReference>
<feature type="region of interest" description="Disordered" evidence="1">
    <location>
        <begin position="13"/>
        <end position="44"/>
    </location>
</feature>
<evidence type="ECO:0000313" key="2">
    <source>
        <dbReference type="EMBL" id="GJE84923.1"/>
    </source>
</evidence>
<protein>
    <submittedName>
        <fullName evidence="2">Uncharacterized protein</fullName>
    </submittedName>
</protein>